<feature type="compositionally biased region" description="Basic residues" evidence="2">
    <location>
        <begin position="1036"/>
        <end position="1052"/>
    </location>
</feature>
<feature type="compositionally biased region" description="Acidic residues" evidence="2">
    <location>
        <begin position="282"/>
        <end position="294"/>
    </location>
</feature>
<feature type="compositionally biased region" description="Basic and acidic residues" evidence="2">
    <location>
        <begin position="785"/>
        <end position="803"/>
    </location>
</feature>
<feature type="compositionally biased region" description="Low complexity" evidence="2">
    <location>
        <begin position="618"/>
        <end position="636"/>
    </location>
</feature>
<protein>
    <recommendedName>
        <fullName evidence="4">Chorein N-terminal domain-containing protein</fullName>
    </recommendedName>
</protein>
<feature type="region of interest" description="Disordered" evidence="2">
    <location>
        <begin position="274"/>
        <end position="295"/>
    </location>
</feature>
<dbReference type="InterPro" id="IPR026847">
    <property type="entry name" value="VPS13"/>
</dbReference>
<evidence type="ECO:0000256" key="1">
    <source>
        <dbReference type="ARBA" id="ARBA00006545"/>
    </source>
</evidence>
<proteinExistence type="inferred from homology"/>
<feature type="compositionally biased region" description="Low complexity" evidence="2">
    <location>
        <begin position="835"/>
        <end position="849"/>
    </location>
</feature>
<evidence type="ECO:0000313" key="3">
    <source>
        <dbReference type="EMBL" id="CAE0557759.1"/>
    </source>
</evidence>
<dbReference type="PANTHER" id="PTHR16166:SF93">
    <property type="entry name" value="INTERMEMBRANE LIPID TRANSFER PROTEIN VPS13"/>
    <property type="match status" value="1"/>
</dbReference>
<comment type="similarity">
    <text evidence="1">Belongs to the VPS13 family.</text>
</comment>
<sequence length="1216" mass="128363">MSRWLVELIEKRLHEVLIPIDPNNPVCRVDLRAGLIELEDVRLHAAFLSRNYTLPVEVLSSHVRRVRVKFSLRALLTRHRIELELDGLALVLAPRDDPPIEVARSIFRREKQQAIAGAELWQAHSRSISNDLGAQPDGSSHGGMRKLRAFGARVAQQALLNATVRLSHVHIRYEFTFLASGAPAAFGVMVRSATVADPPKEQREAARSEGGGGTISRALCVEDLSIYCVSAASAGIYSASGSERSTSPAAGQDAGGSLSAMACLAHFGGGGTRGGAQAAAAAEEEGGAEGEAEAASDPSWLLCPLSFDLRLVSQTSEAVDLSRPRTAITLHSTLQSARRRGAKGAAAADRVKDGTPVRVRLQVSAWQVAALEEVDKSLVLYVRRQRARLNGRPDVPVRAAPREWWRYALRCIFASREALEVCTELSGHSWNALWRVLAIRQRYLHLHRRGRYNLPQLPPLSLPQREELLTMEELLELDTILLFRRFVHWQMVQLHGEPAAHEAYLGGGLDQELLRVDESALSEPGKDSLYQFSLADLQSLTQVATKVLSTTDSLGRAASSRFRRLLPGKPARSPGKGPPPEPTIAKPKSPGNGRSRRPARVSAASRRGSDGSEGCEGGEASLSATLSPSASLPGSPARGGGEWGEGGGQCGGAAGPVAPGVAQVARGGEPGGGASGGAPTSSVSFCFDVRHGDTSPPQLPPQLHVPSGEELSPPTPLSEALSTPLTTPLSTSSNAAATPFGKREDRFLLRHRGERSPSSALQPSRERRVRRKRSHLFAKLSEVLHQSEHTRGPDGSRARDAEYGPRPNSHQQRRTPNSSPHATPTRRLAPPPPARVARLPRFAQLAPPLHLRPRHRPRVAQPARRQRLCAPLAARARRLVLHRAAGQPGGQPGGALLVAAAPHAPQAGGARRGRGAAGGEPVCGLAAAGRAGAAVRDVARQAAGGGGGARAADGERRARRQLDPPARPPQPGLRLRRADLRGAARLRHGAAAALPRDGAVRPLLPPRARPHKVAPSPRGPRLGRGAADAGLQPGRTRTRGRVRHRTAARGRGGRGGGAAAAAAPDGRLPAARRPARGLHALLHQGARHAAAQVAAADRAPHRARRGDGGAPAARLRARRAARPDRPARAHHAAARRVCGGAAAGHVPRRGGRAVHAAREAAAADEPLVPGAAPIAAPQAERDRGGVSGGGPARAAAAGEVGEALHDRRGAEQGVAA</sequence>
<feature type="compositionally biased region" description="Gly residues" evidence="2">
    <location>
        <begin position="637"/>
        <end position="654"/>
    </location>
</feature>
<dbReference type="EMBL" id="HBIR01029198">
    <property type="protein sequence ID" value="CAE0557759.1"/>
    <property type="molecule type" value="Transcribed_RNA"/>
</dbReference>
<feature type="compositionally biased region" description="Low complexity" evidence="2">
    <location>
        <begin position="655"/>
        <end position="667"/>
    </location>
</feature>
<reference evidence="3" key="1">
    <citation type="submission" date="2021-01" db="EMBL/GenBank/DDBJ databases">
        <authorList>
            <person name="Corre E."/>
            <person name="Pelletier E."/>
            <person name="Niang G."/>
            <person name="Scheremetjew M."/>
            <person name="Finn R."/>
            <person name="Kale V."/>
            <person name="Holt S."/>
            <person name="Cochrane G."/>
            <person name="Meng A."/>
            <person name="Brown T."/>
            <person name="Cohen L."/>
        </authorList>
    </citation>
    <scope>NUCLEOTIDE SEQUENCE</scope>
    <source>
        <strain evidence="3">379</strain>
    </source>
</reference>
<organism evidence="3">
    <name type="scientific">Emiliania huxleyi</name>
    <name type="common">Coccolithophore</name>
    <name type="synonym">Pontosphaera huxleyi</name>
    <dbReference type="NCBI Taxonomy" id="2903"/>
    <lineage>
        <taxon>Eukaryota</taxon>
        <taxon>Haptista</taxon>
        <taxon>Haptophyta</taxon>
        <taxon>Prymnesiophyceae</taxon>
        <taxon>Isochrysidales</taxon>
        <taxon>Noelaerhabdaceae</taxon>
        <taxon>Emiliania</taxon>
    </lineage>
</organism>
<feature type="compositionally biased region" description="Low complexity" evidence="2">
    <location>
        <begin position="709"/>
        <end position="739"/>
    </location>
</feature>
<feature type="region of interest" description="Disordered" evidence="2">
    <location>
        <begin position="943"/>
        <end position="975"/>
    </location>
</feature>
<feature type="region of interest" description="Disordered" evidence="2">
    <location>
        <begin position="1143"/>
        <end position="1216"/>
    </location>
</feature>
<feature type="compositionally biased region" description="Basic residues" evidence="2">
    <location>
        <begin position="767"/>
        <end position="776"/>
    </location>
</feature>
<dbReference type="AlphaFoldDB" id="A0A7S3SKR4"/>
<gene>
    <name evidence="3" type="ORF">EHUX00137_LOCUS22575</name>
</gene>
<dbReference type="GO" id="GO:0045053">
    <property type="term" value="P:protein retention in Golgi apparatus"/>
    <property type="evidence" value="ECO:0007669"/>
    <property type="project" value="TreeGrafter"/>
</dbReference>
<feature type="compositionally biased region" description="Polar residues" evidence="2">
    <location>
        <begin position="808"/>
        <end position="819"/>
    </location>
</feature>
<feature type="compositionally biased region" description="Basic and acidic residues" evidence="2">
    <location>
        <begin position="952"/>
        <end position="962"/>
    </location>
</feature>
<evidence type="ECO:0000256" key="2">
    <source>
        <dbReference type="SAM" id="MobiDB-lite"/>
    </source>
</evidence>
<dbReference type="PANTHER" id="PTHR16166">
    <property type="entry name" value="VACUOLAR PROTEIN SORTING-ASSOCIATED PROTEIN VPS13"/>
    <property type="match status" value="1"/>
</dbReference>
<feature type="compositionally biased region" description="Low complexity" evidence="2">
    <location>
        <begin position="1192"/>
        <end position="1201"/>
    </location>
</feature>
<dbReference type="GO" id="GO:0006623">
    <property type="term" value="P:protein targeting to vacuole"/>
    <property type="evidence" value="ECO:0007669"/>
    <property type="project" value="TreeGrafter"/>
</dbReference>
<accession>A0A7S3SKR4</accession>
<name>A0A7S3SKR4_EMIHU</name>
<evidence type="ECO:0008006" key="4">
    <source>
        <dbReference type="Google" id="ProtNLM"/>
    </source>
</evidence>
<feature type="region of interest" description="Disordered" evidence="2">
    <location>
        <begin position="988"/>
        <end position="1067"/>
    </location>
</feature>
<feature type="region of interest" description="Disordered" evidence="2">
    <location>
        <begin position="563"/>
        <end position="865"/>
    </location>
</feature>